<feature type="transmembrane region" description="Helical" evidence="1">
    <location>
        <begin position="204"/>
        <end position="224"/>
    </location>
</feature>
<reference evidence="2" key="1">
    <citation type="journal article" date="2021" name="PeerJ">
        <title>Extensive microbial diversity within the chicken gut microbiome revealed by metagenomics and culture.</title>
        <authorList>
            <person name="Gilroy R."/>
            <person name="Ravi A."/>
            <person name="Getino M."/>
            <person name="Pursley I."/>
            <person name="Horton D.L."/>
            <person name="Alikhan N.F."/>
            <person name="Baker D."/>
            <person name="Gharbi K."/>
            <person name="Hall N."/>
            <person name="Watson M."/>
            <person name="Adriaenssens E.M."/>
            <person name="Foster-Nyarko E."/>
            <person name="Jarju S."/>
            <person name="Secka A."/>
            <person name="Antonio M."/>
            <person name="Oren A."/>
            <person name="Chaudhuri R.R."/>
            <person name="La Ragione R."/>
            <person name="Hildebrand F."/>
            <person name="Pallen M.J."/>
        </authorList>
    </citation>
    <scope>NUCLEOTIDE SEQUENCE</scope>
    <source>
        <strain evidence="2">CHK198-12963</strain>
    </source>
</reference>
<dbReference type="Pfam" id="PF07314">
    <property type="entry name" value="Lit"/>
    <property type="match status" value="1"/>
</dbReference>
<dbReference type="EMBL" id="DWWB01000037">
    <property type="protein sequence ID" value="HJC66490.1"/>
    <property type="molecule type" value="Genomic_DNA"/>
</dbReference>
<sequence length="243" mass="27615">MKLLHYLLGILSAFCLIFILLITSVEAVVYWTPGYFEKEYEKYQVLDNLPAMTMEDLLEVTDEMMDYLRGNREDLHITTTLDGQQREFFNEREIAHMEDVRDLFVQAIFLRRICLGIIVLSLILMVLLKARISRVLPASLCIGTGLFFGLAAVLAAIISTDFTKYFVIFHQIFFDNDLWILDPRTDLLINIVPEGFFMDTAARIAGAFCGSVLIVFALSLFLLIRSRQKSKSASSYPEVSAGA</sequence>
<organism evidence="2 3">
    <name type="scientific">Candidatus Enterocloster excrementigallinarum</name>
    <dbReference type="NCBI Taxonomy" id="2838558"/>
    <lineage>
        <taxon>Bacteria</taxon>
        <taxon>Bacillati</taxon>
        <taxon>Bacillota</taxon>
        <taxon>Clostridia</taxon>
        <taxon>Lachnospirales</taxon>
        <taxon>Lachnospiraceae</taxon>
        <taxon>Enterocloster</taxon>
    </lineage>
</organism>
<reference evidence="2" key="2">
    <citation type="submission" date="2021-04" db="EMBL/GenBank/DDBJ databases">
        <authorList>
            <person name="Gilroy R."/>
        </authorList>
    </citation>
    <scope>NUCLEOTIDE SEQUENCE</scope>
    <source>
        <strain evidence="2">CHK198-12963</strain>
    </source>
</reference>
<dbReference type="Proteomes" id="UP000823863">
    <property type="component" value="Unassembled WGS sequence"/>
</dbReference>
<evidence type="ECO:0000256" key="1">
    <source>
        <dbReference type="SAM" id="Phobius"/>
    </source>
</evidence>
<feature type="transmembrane region" description="Helical" evidence="1">
    <location>
        <begin position="135"/>
        <end position="158"/>
    </location>
</feature>
<feature type="transmembrane region" description="Helical" evidence="1">
    <location>
        <begin position="109"/>
        <end position="128"/>
    </location>
</feature>
<evidence type="ECO:0000313" key="3">
    <source>
        <dbReference type="Proteomes" id="UP000823863"/>
    </source>
</evidence>
<keyword evidence="1" id="KW-0472">Membrane</keyword>
<name>A0A9D2TDL5_9FIRM</name>
<gene>
    <name evidence="2" type="ORF">H9931_07210</name>
</gene>
<keyword evidence="1" id="KW-0812">Transmembrane</keyword>
<accession>A0A9D2TDL5</accession>
<proteinExistence type="predicted"/>
<dbReference type="InterPro" id="IPR010178">
    <property type="entry name" value="Lit"/>
</dbReference>
<evidence type="ECO:0000313" key="2">
    <source>
        <dbReference type="EMBL" id="HJC66490.1"/>
    </source>
</evidence>
<dbReference type="AlphaFoldDB" id="A0A9D2TDL5"/>
<keyword evidence="1" id="KW-1133">Transmembrane helix</keyword>
<comment type="caution">
    <text evidence="2">The sequence shown here is derived from an EMBL/GenBank/DDBJ whole genome shotgun (WGS) entry which is preliminary data.</text>
</comment>
<dbReference type="NCBIfam" id="TIGR01906">
    <property type="entry name" value="integ_TIGR01906"/>
    <property type="match status" value="1"/>
</dbReference>
<protein>
    <submittedName>
        <fullName evidence="2">TIGR01906 family membrane protein</fullName>
    </submittedName>
</protein>